<accession>A0A8E2AL20</accession>
<dbReference type="PANTHER" id="PTHR28293:SF1">
    <property type="entry name" value="NUCLEAR RIM PROTEIN 1"/>
    <property type="match status" value="1"/>
</dbReference>
<keyword evidence="2 6" id="KW-0812">Transmembrane</keyword>
<dbReference type="Proteomes" id="UP000250043">
    <property type="component" value="Unassembled WGS sequence"/>
</dbReference>
<gene>
    <name evidence="7" type="ORF">OBBRIDRAFT_798308</name>
</gene>
<evidence type="ECO:0000313" key="8">
    <source>
        <dbReference type="Proteomes" id="UP000250043"/>
    </source>
</evidence>
<keyword evidence="8" id="KW-1185">Reference proteome</keyword>
<proteinExistence type="predicted"/>
<dbReference type="GO" id="GO:0043007">
    <property type="term" value="P:maintenance of rDNA"/>
    <property type="evidence" value="ECO:0007669"/>
    <property type="project" value="TreeGrafter"/>
</dbReference>
<dbReference type="GO" id="GO:0012505">
    <property type="term" value="C:endomembrane system"/>
    <property type="evidence" value="ECO:0007669"/>
    <property type="project" value="UniProtKB-SubCell"/>
</dbReference>
<dbReference type="AlphaFoldDB" id="A0A8E2AL20"/>
<evidence type="ECO:0000256" key="4">
    <source>
        <dbReference type="ARBA" id="ARBA00023136"/>
    </source>
</evidence>
<organism evidence="7 8">
    <name type="scientific">Obba rivulosa</name>
    <dbReference type="NCBI Taxonomy" id="1052685"/>
    <lineage>
        <taxon>Eukaryota</taxon>
        <taxon>Fungi</taxon>
        <taxon>Dikarya</taxon>
        <taxon>Basidiomycota</taxon>
        <taxon>Agaricomycotina</taxon>
        <taxon>Agaricomycetes</taxon>
        <taxon>Polyporales</taxon>
        <taxon>Gelatoporiaceae</taxon>
        <taxon>Obba</taxon>
    </lineage>
</organism>
<name>A0A8E2AL20_9APHY</name>
<dbReference type="EMBL" id="KV722593">
    <property type="protein sequence ID" value="OCH85309.1"/>
    <property type="molecule type" value="Genomic_DNA"/>
</dbReference>
<evidence type="ECO:0000313" key="7">
    <source>
        <dbReference type="EMBL" id="OCH85309.1"/>
    </source>
</evidence>
<feature type="transmembrane region" description="Helical" evidence="6">
    <location>
        <begin position="191"/>
        <end position="211"/>
    </location>
</feature>
<evidence type="ECO:0000256" key="6">
    <source>
        <dbReference type="SAM" id="Phobius"/>
    </source>
</evidence>
<reference evidence="7 8" key="1">
    <citation type="submission" date="2016-07" db="EMBL/GenBank/DDBJ databases">
        <title>Draft genome of the white-rot fungus Obba rivulosa 3A-2.</title>
        <authorList>
            <consortium name="DOE Joint Genome Institute"/>
            <person name="Miettinen O."/>
            <person name="Riley R."/>
            <person name="Acob R."/>
            <person name="Barry K."/>
            <person name="Cullen D."/>
            <person name="De Vries R."/>
            <person name="Hainaut M."/>
            <person name="Hatakka A."/>
            <person name="Henrissat B."/>
            <person name="Hilden K."/>
            <person name="Kuo R."/>
            <person name="Labutti K."/>
            <person name="Lipzen A."/>
            <person name="Makela M.R."/>
            <person name="Sandor L."/>
            <person name="Spatafora J.W."/>
            <person name="Grigoriev I.V."/>
            <person name="Hibbett D.S."/>
        </authorList>
    </citation>
    <scope>NUCLEOTIDE SEQUENCE [LARGE SCALE GENOMIC DNA]</scope>
    <source>
        <strain evidence="7 8">3A-2</strain>
    </source>
</reference>
<feature type="transmembrane region" description="Helical" evidence="6">
    <location>
        <begin position="319"/>
        <end position="340"/>
    </location>
</feature>
<evidence type="ECO:0000256" key="3">
    <source>
        <dbReference type="ARBA" id="ARBA00022989"/>
    </source>
</evidence>
<comment type="subcellular location">
    <subcellularLocation>
        <location evidence="1">Endomembrane system</location>
        <topology evidence="1">Multi-pass membrane protein</topology>
    </subcellularLocation>
</comment>
<dbReference type="PANTHER" id="PTHR28293">
    <property type="entry name" value="NUCLEAR RIM PROTEIN 1"/>
    <property type="match status" value="1"/>
</dbReference>
<feature type="compositionally biased region" description="Low complexity" evidence="5">
    <location>
        <begin position="11"/>
        <end position="34"/>
    </location>
</feature>
<dbReference type="InterPro" id="IPR018819">
    <property type="entry name" value="Nur1/Mug154"/>
</dbReference>
<keyword evidence="4 6" id="KW-0472">Membrane</keyword>
<feature type="region of interest" description="Disordered" evidence="5">
    <location>
        <begin position="1"/>
        <end position="46"/>
    </location>
</feature>
<feature type="transmembrane region" description="Helical" evidence="6">
    <location>
        <begin position="256"/>
        <end position="277"/>
    </location>
</feature>
<dbReference type="OrthoDB" id="3363151at2759"/>
<protein>
    <submittedName>
        <fullName evidence="7">Uncharacterized protein</fullName>
    </submittedName>
</protein>
<evidence type="ECO:0000256" key="2">
    <source>
        <dbReference type="ARBA" id="ARBA00022692"/>
    </source>
</evidence>
<feature type="region of interest" description="Disordered" evidence="5">
    <location>
        <begin position="72"/>
        <end position="103"/>
    </location>
</feature>
<dbReference type="GO" id="GO:0007096">
    <property type="term" value="P:regulation of exit from mitosis"/>
    <property type="evidence" value="ECO:0007669"/>
    <property type="project" value="TreeGrafter"/>
</dbReference>
<evidence type="ECO:0000256" key="1">
    <source>
        <dbReference type="ARBA" id="ARBA00004127"/>
    </source>
</evidence>
<sequence>MALRRFAQANSAASPRPSSSAPSPFESPTTPSRTNTNGAAPLSTPRTRIVYPYSPASSPSLSASVPFDWEAARSRRPPPYATPVKKGARGRKSELGVAPGTPLRTPAKRVVRKRTLAEKITSLPSQIAFELALFPHNVPLPAPRTAAWLLGGAAHVLHLCVRVAQIRKVPDSDLGWEDMYREGQDESWFDWTVPMTALLLGASVLNALYLFSRRRTYQLNLAPDPVASPNAKFVSRTDSPAPSDAHELPTRRRLSALLLALLGALWRALVASVRFLLNIAPPVEKLAAARMDAKVQALEVWTPGEMELSLFTIYSPVHALLWLVLTSANWMLVAFVMLGMGMQMRALMRAYTELMKDKAIIAAEVMHEYDEKFVYPRVNPIRKDASVMTHEAELVGNF</sequence>
<evidence type="ECO:0000256" key="5">
    <source>
        <dbReference type="SAM" id="MobiDB-lite"/>
    </source>
</evidence>
<dbReference type="Pfam" id="PF10332">
    <property type="entry name" value="DUF2418"/>
    <property type="match status" value="1"/>
</dbReference>
<keyword evidence="3 6" id="KW-1133">Transmembrane helix</keyword>